<dbReference type="RefSeq" id="WP_155323148.1">
    <property type="nucleotide sequence ID" value="NZ_AP021876.1"/>
</dbReference>
<evidence type="ECO:0008006" key="3">
    <source>
        <dbReference type="Google" id="ProtNLM"/>
    </source>
</evidence>
<evidence type="ECO:0000313" key="1">
    <source>
        <dbReference type="EMBL" id="BBO82777.1"/>
    </source>
</evidence>
<sequence>MQIGKRIKRNLVDFRDKGHATLSSYLRRKKLHDKKFTIVASNCLGAKLYQELALPYQTPFVGLFLFAPCYIKLISNLSGYLNAGLSFVSRSRYHDNGYVKASKIEFKWPIGLLGNEVEIHFQHYRDEDEAREKWNRRIQRMNFDRLFFTFTDRDLCTREHLEDFDKQRLGHTVCFTAKPHLHLQSAIYLPEYRNDNQVGDIITNFDICRRHFDYIDWLNGHSGKIDQ</sequence>
<dbReference type="Proteomes" id="UP000425960">
    <property type="component" value="Chromosome"/>
</dbReference>
<reference evidence="1 2" key="1">
    <citation type="submission" date="2019-11" db="EMBL/GenBank/DDBJ databases">
        <title>Comparative genomics of hydrocarbon-degrading Desulfosarcina strains.</title>
        <authorList>
            <person name="Watanabe M."/>
            <person name="Kojima H."/>
            <person name="Fukui M."/>
        </authorList>
    </citation>
    <scope>NUCLEOTIDE SEQUENCE [LARGE SCALE GENOMIC DNA]</scope>
    <source>
        <strain evidence="1 2">28bB2T</strain>
    </source>
</reference>
<evidence type="ECO:0000313" key="2">
    <source>
        <dbReference type="Proteomes" id="UP000425960"/>
    </source>
</evidence>
<protein>
    <recommendedName>
        <fullName evidence="3">DUF1919 domain-containing protein</fullName>
    </recommendedName>
</protein>
<accession>A0A5K7ZPU3</accession>
<dbReference type="InterPro" id="IPR015037">
    <property type="entry name" value="DUF1919"/>
</dbReference>
<gene>
    <name evidence="1" type="ORF">DSCO28_33430</name>
</gene>
<dbReference type="Pfam" id="PF08942">
    <property type="entry name" value="DUF1919"/>
    <property type="match status" value="1"/>
</dbReference>
<name>A0A5K7ZPU3_9BACT</name>
<dbReference type="InterPro" id="IPR037226">
    <property type="entry name" value="CAC2185-like_sf"/>
</dbReference>
<proteinExistence type="predicted"/>
<organism evidence="1 2">
    <name type="scientific">Desulfosarcina ovata subsp. sediminis</name>
    <dbReference type="NCBI Taxonomy" id="885957"/>
    <lineage>
        <taxon>Bacteria</taxon>
        <taxon>Pseudomonadati</taxon>
        <taxon>Thermodesulfobacteriota</taxon>
        <taxon>Desulfobacteria</taxon>
        <taxon>Desulfobacterales</taxon>
        <taxon>Desulfosarcinaceae</taxon>
        <taxon>Desulfosarcina</taxon>
    </lineage>
</organism>
<dbReference type="AlphaFoldDB" id="A0A5K7ZPU3"/>
<dbReference type="EMBL" id="AP021876">
    <property type="protein sequence ID" value="BBO82777.1"/>
    <property type="molecule type" value="Genomic_DNA"/>
</dbReference>
<dbReference type="SUPFAM" id="SSF142795">
    <property type="entry name" value="CAC2185-like"/>
    <property type="match status" value="1"/>
</dbReference>
<dbReference type="KEGG" id="dov:DSCO28_33430"/>